<dbReference type="GO" id="GO:0005743">
    <property type="term" value="C:mitochondrial inner membrane"/>
    <property type="evidence" value="ECO:0007669"/>
    <property type="project" value="UniProtKB-SubCell"/>
</dbReference>
<dbReference type="GO" id="GO:0006850">
    <property type="term" value="P:pyruvate import into mitochondria"/>
    <property type="evidence" value="ECO:0007669"/>
    <property type="project" value="InterPro"/>
</dbReference>
<dbReference type="HOGENOM" id="CLU_099502_4_1_1"/>
<evidence type="ECO:0000313" key="10">
    <source>
        <dbReference type="Ensembl" id="ENSPMAP00000010578.1"/>
    </source>
</evidence>
<dbReference type="AlphaFoldDB" id="S4RZD7"/>
<dbReference type="Ensembl" id="ENSPMAT00000010624.1">
    <property type="protein sequence ID" value="ENSPMAP00000010578.1"/>
    <property type="gene ID" value="ENSPMAG00000009620.1"/>
</dbReference>
<evidence type="ECO:0000256" key="9">
    <source>
        <dbReference type="RuleBase" id="RU363100"/>
    </source>
</evidence>
<keyword evidence="6" id="KW-1133">Transmembrane helix</keyword>
<organism evidence="10">
    <name type="scientific">Petromyzon marinus</name>
    <name type="common">Sea lamprey</name>
    <dbReference type="NCBI Taxonomy" id="7757"/>
    <lineage>
        <taxon>Eukaryota</taxon>
        <taxon>Metazoa</taxon>
        <taxon>Chordata</taxon>
        <taxon>Craniata</taxon>
        <taxon>Vertebrata</taxon>
        <taxon>Cyclostomata</taxon>
        <taxon>Hyperoartia</taxon>
        <taxon>Petromyzontiformes</taxon>
        <taxon>Petromyzontidae</taxon>
        <taxon>Petromyzon</taxon>
    </lineage>
</organism>
<protein>
    <recommendedName>
        <fullName evidence="9">Mitochondrial pyruvate carrier</fullName>
    </recommendedName>
</protein>
<comment type="subcellular location">
    <subcellularLocation>
        <location evidence="1 9">Mitochondrion inner membrane</location>
        <topology evidence="1 9">Multi-pass membrane protein</topology>
    </subcellularLocation>
</comment>
<comment type="function">
    <text evidence="9">Mediates the uptake of pyruvate into mitochondria.</text>
</comment>
<accession>S4RZD7</accession>
<keyword evidence="7 9" id="KW-0496">Mitochondrion</keyword>
<dbReference type="GeneTree" id="ENSGT00510000047120"/>
<evidence type="ECO:0000256" key="4">
    <source>
        <dbReference type="ARBA" id="ARBA00022692"/>
    </source>
</evidence>
<proteinExistence type="inferred from homology"/>
<reference evidence="10" key="1">
    <citation type="submission" date="2025-08" db="UniProtKB">
        <authorList>
            <consortium name="Ensembl"/>
        </authorList>
    </citation>
    <scope>IDENTIFICATION</scope>
</reference>
<dbReference type="STRING" id="7757.ENSPMAP00000010578"/>
<evidence type="ECO:0000256" key="3">
    <source>
        <dbReference type="ARBA" id="ARBA00022448"/>
    </source>
</evidence>
<reference evidence="10" key="2">
    <citation type="submission" date="2025-09" db="UniProtKB">
        <authorList>
            <consortium name="Ensembl"/>
        </authorList>
    </citation>
    <scope>IDENTIFICATION</scope>
</reference>
<evidence type="ECO:0000256" key="1">
    <source>
        <dbReference type="ARBA" id="ARBA00004448"/>
    </source>
</evidence>
<evidence type="ECO:0000256" key="7">
    <source>
        <dbReference type="ARBA" id="ARBA00023128"/>
    </source>
</evidence>
<sequence length="114" mass="13033">TMAVVAFRAGFHRTMDRIELILPQKFRPIWRHPAGPKTVFFWGPTVKWGLVFAGMADMARPAEKLSLYQNSVLGLSGFLWSRYSFVIIPKNINMFCVNFFLGCCGTGQLIRIFK</sequence>
<evidence type="ECO:0000256" key="2">
    <source>
        <dbReference type="ARBA" id="ARBA00006416"/>
    </source>
</evidence>
<dbReference type="InterPro" id="IPR005336">
    <property type="entry name" value="MPC"/>
</dbReference>
<evidence type="ECO:0000256" key="8">
    <source>
        <dbReference type="ARBA" id="ARBA00023136"/>
    </source>
</evidence>
<name>S4RZD7_PETMA</name>
<keyword evidence="3 9" id="KW-0813">Transport</keyword>
<dbReference type="Pfam" id="PF03650">
    <property type="entry name" value="MPC"/>
    <property type="match status" value="1"/>
</dbReference>
<evidence type="ECO:0000256" key="6">
    <source>
        <dbReference type="ARBA" id="ARBA00022989"/>
    </source>
</evidence>
<dbReference type="OMA" id="FWAPIVK"/>
<evidence type="ECO:0000256" key="5">
    <source>
        <dbReference type="ARBA" id="ARBA00022792"/>
    </source>
</evidence>
<keyword evidence="4" id="KW-0812">Transmembrane</keyword>
<comment type="similarity">
    <text evidence="2 9">Belongs to the mitochondrial pyruvate carrier (MPC) (TC 2.A.105) family.</text>
</comment>
<dbReference type="PANTHER" id="PTHR14154">
    <property type="entry name" value="UPF0041 BRAIN PROTEIN 44-RELATED"/>
    <property type="match status" value="1"/>
</dbReference>
<keyword evidence="5 9" id="KW-0999">Mitochondrion inner membrane</keyword>
<keyword evidence="8" id="KW-0472">Membrane</keyword>